<name>A0A238JBV7_9RHOB</name>
<feature type="transmembrane region" description="Helical" evidence="1">
    <location>
        <begin position="126"/>
        <end position="149"/>
    </location>
</feature>
<dbReference type="AlphaFoldDB" id="A0A238JBV7"/>
<dbReference type="Proteomes" id="UP000225972">
    <property type="component" value="Unassembled WGS sequence"/>
</dbReference>
<proteinExistence type="predicted"/>
<protein>
    <submittedName>
        <fullName evidence="2">Uncharacterized protein</fullName>
    </submittedName>
</protein>
<gene>
    <name evidence="2" type="ORF">TRP8649_01973</name>
</gene>
<keyword evidence="3" id="KW-1185">Reference proteome</keyword>
<feature type="transmembrane region" description="Helical" evidence="1">
    <location>
        <begin position="155"/>
        <end position="174"/>
    </location>
</feature>
<keyword evidence="1" id="KW-0472">Membrane</keyword>
<evidence type="ECO:0000313" key="2">
    <source>
        <dbReference type="EMBL" id="SMX27863.1"/>
    </source>
</evidence>
<evidence type="ECO:0000256" key="1">
    <source>
        <dbReference type="SAM" id="Phobius"/>
    </source>
</evidence>
<evidence type="ECO:0000313" key="3">
    <source>
        <dbReference type="Proteomes" id="UP000225972"/>
    </source>
</evidence>
<sequence length="257" mass="28755">MHIAMLLRAIFLLTLVVGLSVAATVYFGNEVLIALGLILVQAKIILKKVATLELPVFILWLKTQASAFFKIELIKKWIMSTLMPLVLGKALLRRLAGLFSGYIEAVKARYERMLGWYRGLSGLEKAVSALILIFATLALSVSSIGLWLVLFSVQVPLWIVAGATAAGRMIWVTLQKSTFKAIAFLQLGLLWKGLQKLLPEGLLKRKRAFDYRVARAVIRRRRMTVRQLADRKDSLPFRMGLMVDYLFGTGSRSGESD</sequence>
<accession>A0A238JBV7</accession>
<organism evidence="2 3">
    <name type="scientific">Pelagimonas phthalicica</name>
    <dbReference type="NCBI Taxonomy" id="1037362"/>
    <lineage>
        <taxon>Bacteria</taxon>
        <taxon>Pseudomonadati</taxon>
        <taxon>Pseudomonadota</taxon>
        <taxon>Alphaproteobacteria</taxon>
        <taxon>Rhodobacterales</taxon>
        <taxon>Roseobacteraceae</taxon>
        <taxon>Pelagimonas</taxon>
    </lineage>
</organism>
<keyword evidence="1" id="KW-1133">Transmembrane helix</keyword>
<keyword evidence="1" id="KW-0812">Transmembrane</keyword>
<dbReference type="EMBL" id="FXXP01000001">
    <property type="protein sequence ID" value="SMX27863.1"/>
    <property type="molecule type" value="Genomic_DNA"/>
</dbReference>
<reference evidence="3" key="1">
    <citation type="submission" date="2017-05" db="EMBL/GenBank/DDBJ databases">
        <authorList>
            <person name="Rodrigo-Torres L."/>
            <person name="Arahal R. D."/>
            <person name="Lucena T."/>
        </authorList>
    </citation>
    <scope>NUCLEOTIDE SEQUENCE [LARGE SCALE GENOMIC DNA]</scope>
    <source>
        <strain evidence="3">CECT 8649</strain>
    </source>
</reference>